<dbReference type="InterPro" id="IPR017852">
    <property type="entry name" value="GPI_EtnP_transferase_1_C"/>
</dbReference>
<feature type="transmembrane region" description="Helical" evidence="12">
    <location>
        <begin position="886"/>
        <end position="907"/>
    </location>
</feature>
<evidence type="ECO:0000313" key="14">
    <source>
        <dbReference type="EMBL" id="OAE20247.1"/>
    </source>
</evidence>
<evidence type="ECO:0000256" key="12">
    <source>
        <dbReference type="RuleBase" id="RU367138"/>
    </source>
</evidence>
<evidence type="ECO:0000259" key="13">
    <source>
        <dbReference type="Pfam" id="PF04987"/>
    </source>
</evidence>
<dbReference type="EC" id="2.-.-.-" evidence="12"/>
<dbReference type="AlphaFoldDB" id="A0A176VI49"/>
<dbReference type="UniPathway" id="UPA00196"/>
<dbReference type="InterPro" id="IPR017850">
    <property type="entry name" value="Alkaline_phosphatase_core_sf"/>
</dbReference>
<feature type="transmembrane region" description="Helical" evidence="12">
    <location>
        <begin position="607"/>
        <end position="628"/>
    </location>
</feature>
<feature type="transmembrane region" description="Helical" evidence="12">
    <location>
        <begin position="635"/>
        <end position="654"/>
    </location>
</feature>
<keyword evidence="8 12" id="KW-0256">Endoplasmic reticulum</keyword>
<comment type="caution">
    <text evidence="14">The sequence shown here is derived from an EMBL/GenBank/DDBJ whole genome shotgun (WGS) entry which is preliminary data.</text>
</comment>
<evidence type="ECO:0000256" key="5">
    <source>
        <dbReference type="ARBA" id="ARBA00022502"/>
    </source>
</evidence>
<dbReference type="GO" id="GO:0051377">
    <property type="term" value="F:mannose-ethanolamine phosphotransferase activity"/>
    <property type="evidence" value="ECO:0007669"/>
    <property type="project" value="UniProtKB-UniRule"/>
</dbReference>
<keyword evidence="11" id="KW-0325">Glycoprotein</keyword>
<dbReference type="CDD" id="cd16020">
    <property type="entry name" value="GPI_EPT_1"/>
    <property type="match status" value="1"/>
</dbReference>
<evidence type="ECO:0000256" key="11">
    <source>
        <dbReference type="ARBA" id="ARBA00023180"/>
    </source>
</evidence>
<dbReference type="PANTHER" id="PTHR12250:SF0">
    <property type="entry name" value="GPI ETHANOLAMINE PHOSPHATE TRANSFERASE 1"/>
    <property type="match status" value="1"/>
</dbReference>
<dbReference type="InterPro" id="IPR007070">
    <property type="entry name" value="GPI_EtnP_transferase_1"/>
</dbReference>
<evidence type="ECO:0000256" key="1">
    <source>
        <dbReference type="ARBA" id="ARBA00004477"/>
    </source>
</evidence>
<comment type="function">
    <text evidence="12">Ethanolamine phosphate transferase involved in glycosylphosphatidylinositol-anchor biosynthesis. Transfers ethanolamine phosphate to the first alpha-1,4-linked mannose of the glycosylphosphatidylinositol precursor of GPI-anchor.</text>
</comment>
<evidence type="ECO:0000256" key="3">
    <source>
        <dbReference type="ARBA" id="ARBA00008400"/>
    </source>
</evidence>
<evidence type="ECO:0000256" key="2">
    <source>
        <dbReference type="ARBA" id="ARBA00004687"/>
    </source>
</evidence>
<sequence length="1039" mass="115724">MAGKTEVGLVLLGVLVHSAYMLSIFDIYFKTPIIHGMEPVAPRIDAPAKRLVLFVADGLRADKFFELEDDKPRAPFLHSIIHSKGRWGVSHARPPTESRPGHVAIIAGFYEDPSAVTKGWKANPVEFDSVFNRSRHTVSFGSPDIVPIFCGALSNTNWDTYSHEYEDFATDASFLDDWAFDKFQDLLNRSRTESDLRQKLEGDGLVVFLHLLGCDTNGHAHRPYSPIYLNNIRVVDKGIERTVRLMEEIFPDGRTAYVFTADHGMSNKGSHGDGDPANTETPLVAWGAGVRGPSRAKPHQEKEDSFKFVDEHSHHMETPDGWGLKGLERLDVNQGDIAPLMSSLLGLPCPMNSVGVVPTDYLALGKVEQAEVVFANAKQILNQVLRKSDLKQASSLFFKPFPPLLDYSSLLEQIERDIAQGQYESAIESGHNLIQLALAGLHYFQTYDWLFLMTTIVAGYVGWMLYILLHLLKTYSTISFQQNKRNVRVTGNSRRHIRIAGGTLMGVCSIVLLVELAPPLYHVYLGLAVFFWTEVLGDTTSILKVINILFSSKLSWFTKLFAMAATSLLVMELLVQSFFQREVYTAVFVAAGVIGAVAVSWNTPGLSMVPAFVWAACWFLAGFTLMPVQIADNTYLVVGSGLAVVTLAVFARWIDSRQSKLLFWRPLVWGYSRRVDKSWILFALQVSLVVASSMMVWITTSHRENQRKLPMIYQVTNWSISGVSMLLPLYSPRSMLTRLTSIYLGFAPPFLLLSIGYESLFYTALAMVLLSWTLVESAVLFGPSGEIESLPSHDVEEKYSKTRRQSLKLMDVRVAVCFLILINVAFFGTGNVASVASFEISSVYRFITVFNPFIMGALLLCKVFIPFILVTSAFSAVTRLLTLPRFGCYLLVLLLSDVMTIHFFFLVRNTGSWLDIGQTISHFGIMSAQVVFVLILFAITSVYTRDLQCASEQASFDVSLESQSQGHPRVTAMDNENGNAVLISVSSAFDMLGVGQNAAERSEVARRETYGGGTKATGMGRQLRRVDSFFLGLRIKTFL</sequence>
<feature type="transmembrane region" description="Helical" evidence="12">
    <location>
        <begin position="449"/>
        <end position="475"/>
    </location>
</feature>
<comment type="similarity">
    <text evidence="3 12">Belongs to the PIGG/PIGN/PIGO family. PIGN subfamily.</text>
</comment>
<dbReference type="FunFam" id="3.40.720.10:FF:000015">
    <property type="entry name" value="GPI ethanolamine phosphate transferase 1"/>
    <property type="match status" value="1"/>
</dbReference>
<feature type="transmembrane region" description="Helical" evidence="12">
    <location>
        <begin position="679"/>
        <end position="699"/>
    </location>
</feature>
<comment type="subcellular location">
    <subcellularLocation>
        <location evidence="1 12">Endoplasmic reticulum membrane</location>
        <topology evidence="1 12">Multi-pass membrane protein</topology>
    </subcellularLocation>
</comment>
<feature type="transmembrane region" description="Helical" evidence="12">
    <location>
        <begin position="919"/>
        <end position="943"/>
    </location>
</feature>
<evidence type="ECO:0000256" key="10">
    <source>
        <dbReference type="ARBA" id="ARBA00023136"/>
    </source>
</evidence>
<evidence type="ECO:0000256" key="9">
    <source>
        <dbReference type="ARBA" id="ARBA00022989"/>
    </source>
</evidence>
<feature type="transmembrane region" description="Helical" evidence="12">
    <location>
        <begin position="556"/>
        <end position="575"/>
    </location>
</feature>
<keyword evidence="10 12" id="KW-0472">Membrane</keyword>
<organism evidence="14 15">
    <name type="scientific">Marchantia polymorpha subsp. ruderalis</name>
    <dbReference type="NCBI Taxonomy" id="1480154"/>
    <lineage>
        <taxon>Eukaryota</taxon>
        <taxon>Viridiplantae</taxon>
        <taxon>Streptophyta</taxon>
        <taxon>Embryophyta</taxon>
        <taxon>Marchantiophyta</taxon>
        <taxon>Marchantiopsida</taxon>
        <taxon>Marchantiidae</taxon>
        <taxon>Marchantiales</taxon>
        <taxon>Marchantiaceae</taxon>
        <taxon>Marchantia</taxon>
    </lineage>
</organism>
<dbReference type="InterPro" id="IPR037671">
    <property type="entry name" value="PIGN_N"/>
</dbReference>
<evidence type="ECO:0000256" key="6">
    <source>
        <dbReference type="ARBA" id="ARBA00022679"/>
    </source>
</evidence>
<dbReference type="GO" id="GO:0006506">
    <property type="term" value="P:GPI anchor biosynthetic process"/>
    <property type="evidence" value="ECO:0007669"/>
    <property type="project" value="UniProtKB-UniPathway"/>
</dbReference>
<feature type="transmembrane region" description="Helical" evidence="12">
    <location>
        <begin position="496"/>
        <end position="517"/>
    </location>
</feature>
<dbReference type="PANTHER" id="PTHR12250">
    <property type="entry name" value="PHOSPHATIDYLINOSITOL GLYCAN, CLASS N"/>
    <property type="match status" value="1"/>
</dbReference>
<dbReference type="Gene3D" id="3.40.720.10">
    <property type="entry name" value="Alkaline Phosphatase, subunit A"/>
    <property type="match status" value="2"/>
</dbReference>
<dbReference type="EMBL" id="LVLJ01003657">
    <property type="protein sequence ID" value="OAE20247.1"/>
    <property type="molecule type" value="Genomic_DNA"/>
</dbReference>
<feature type="transmembrane region" description="Helical" evidence="12">
    <location>
        <begin position="7"/>
        <end position="29"/>
    </location>
</feature>
<dbReference type="InterPro" id="IPR002591">
    <property type="entry name" value="Phosphodiest/P_Trfase"/>
</dbReference>
<keyword evidence="6 12" id="KW-0808">Transferase</keyword>
<evidence type="ECO:0000256" key="4">
    <source>
        <dbReference type="ARBA" id="ARBA00020831"/>
    </source>
</evidence>
<dbReference type="Proteomes" id="UP000077202">
    <property type="component" value="Unassembled WGS sequence"/>
</dbReference>
<name>A0A176VI49_MARPO</name>
<feature type="transmembrane region" description="Helical" evidence="12">
    <location>
        <begin position="853"/>
        <end position="874"/>
    </location>
</feature>
<keyword evidence="15" id="KW-1185">Reference proteome</keyword>
<evidence type="ECO:0000256" key="8">
    <source>
        <dbReference type="ARBA" id="ARBA00022824"/>
    </source>
</evidence>
<protein>
    <recommendedName>
        <fullName evidence="4 12">GPI ethanolamine phosphate transferase 1</fullName>
        <ecNumber evidence="12">2.-.-.-</ecNumber>
    </recommendedName>
</protein>
<keyword evidence="9 12" id="KW-1133">Transmembrane helix</keyword>
<evidence type="ECO:0000256" key="7">
    <source>
        <dbReference type="ARBA" id="ARBA00022692"/>
    </source>
</evidence>
<evidence type="ECO:0000313" key="15">
    <source>
        <dbReference type="Proteomes" id="UP000077202"/>
    </source>
</evidence>
<reference evidence="14" key="1">
    <citation type="submission" date="2016-03" db="EMBL/GenBank/DDBJ databases">
        <title>Mechanisms controlling the formation of the plant cell surface in tip-growing cells are functionally conserved among land plants.</title>
        <authorList>
            <person name="Honkanen S."/>
            <person name="Jones V.A."/>
            <person name="Morieri G."/>
            <person name="Champion C."/>
            <person name="Hetherington A.J."/>
            <person name="Kelly S."/>
            <person name="Saint-Marcoux D."/>
            <person name="Proust H."/>
            <person name="Prescott H."/>
            <person name="Dolan L."/>
        </authorList>
    </citation>
    <scope>NUCLEOTIDE SEQUENCE [LARGE SCALE GENOMIC DNA]</scope>
    <source>
        <tissue evidence="14">Whole gametophyte</tissue>
    </source>
</reference>
<feature type="transmembrane region" description="Helical" evidence="12">
    <location>
        <begin position="812"/>
        <end position="833"/>
    </location>
</feature>
<dbReference type="Pfam" id="PF01663">
    <property type="entry name" value="Phosphodiest"/>
    <property type="match status" value="1"/>
</dbReference>
<keyword evidence="7 12" id="KW-0812">Transmembrane</keyword>
<dbReference type="SUPFAM" id="SSF53649">
    <property type="entry name" value="Alkaline phosphatase-like"/>
    <property type="match status" value="1"/>
</dbReference>
<feature type="domain" description="GPI ethanolamine phosphate transferase 1 C-terminal" evidence="13">
    <location>
        <begin position="440"/>
        <end position="912"/>
    </location>
</feature>
<comment type="pathway">
    <text evidence="2 12">Glycolipid biosynthesis; glycosylphosphatidylinositol-anchor biosynthesis.</text>
</comment>
<gene>
    <name evidence="14" type="ORF">AXG93_3960s1380</name>
</gene>
<proteinExistence type="inferred from homology"/>
<accession>A0A176VI49</accession>
<dbReference type="GO" id="GO:0005789">
    <property type="term" value="C:endoplasmic reticulum membrane"/>
    <property type="evidence" value="ECO:0007669"/>
    <property type="project" value="UniProtKB-SubCell"/>
</dbReference>
<feature type="transmembrane region" description="Helical" evidence="12">
    <location>
        <begin position="582"/>
        <end position="601"/>
    </location>
</feature>
<keyword evidence="5 12" id="KW-0337">GPI-anchor biosynthesis</keyword>
<dbReference type="Pfam" id="PF04987">
    <property type="entry name" value="PigN"/>
    <property type="match status" value="1"/>
</dbReference>